<dbReference type="Pfam" id="PF02854">
    <property type="entry name" value="MIF4G"/>
    <property type="match status" value="2"/>
</dbReference>
<evidence type="ECO:0000256" key="3">
    <source>
        <dbReference type="SAM" id="MobiDB-lite"/>
    </source>
</evidence>
<reference evidence="5 6" key="1">
    <citation type="journal article" date="2012" name="Fungal Genet. Biol.">
        <title>The genome of the xerotolerant mold Wallemia sebi reveals adaptations to osmotic stress and suggests cryptic sexual reproduction.</title>
        <authorList>
            <person name="Padamsee M."/>
            <person name="Kumar T.K.A."/>
            <person name="Riley R."/>
            <person name="Binder M."/>
            <person name="Boyd A."/>
            <person name="Calvo A.M."/>
            <person name="Furukawa K."/>
            <person name="Hesse C."/>
            <person name="Hohmann S."/>
            <person name="James T.Y."/>
            <person name="LaButti K."/>
            <person name="Lapidus A."/>
            <person name="Lindquist E."/>
            <person name="Lucas S."/>
            <person name="Miller K."/>
            <person name="Shantappa S."/>
            <person name="Grigoriev I.V."/>
            <person name="Hibbett D.S."/>
            <person name="McLaughlin D.J."/>
            <person name="Spatafora J.W."/>
            <person name="Aime M.C."/>
        </authorList>
    </citation>
    <scope>NUCLEOTIDE SEQUENCE [LARGE SCALE GENOMIC DNA]</scope>
    <source>
        <strain evidence="6">ATCC MYA-4683 / CBS 633.66</strain>
    </source>
</reference>
<dbReference type="eggNOG" id="KOG2051">
    <property type="taxonomic scope" value="Eukaryota"/>
</dbReference>
<evidence type="ECO:0000256" key="1">
    <source>
        <dbReference type="ARBA" id="ARBA00004496"/>
    </source>
</evidence>
<comment type="subcellular location">
    <subcellularLocation>
        <location evidence="1">Cytoplasm</location>
    </subcellularLocation>
</comment>
<dbReference type="InterPro" id="IPR039762">
    <property type="entry name" value="Nmd2/UPF2"/>
</dbReference>
<dbReference type="EMBL" id="JH668231">
    <property type="protein sequence ID" value="EIM21650.1"/>
    <property type="molecule type" value="Genomic_DNA"/>
</dbReference>
<keyword evidence="6" id="KW-1185">Reference proteome</keyword>
<dbReference type="GO" id="GO:0005737">
    <property type="term" value="C:cytoplasm"/>
    <property type="evidence" value="ECO:0007669"/>
    <property type="project" value="UniProtKB-SubCell"/>
</dbReference>
<feature type="domain" description="MIF4G" evidence="4">
    <location>
        <begin position="633"/>
        <end position="841"/>
    </location>
</feature>
<dbReference type="GO" id="GO:0035145">
    <property type="term" value="C:exon-exon junction complex"/>
    <property type="evidence" value="ECO:0007669"/>
    <property type="project" value="TreeGrafter"/>
</dbReference>
<dbReference type="HOGENOM" id="CLU_002633_1_1_1"/>
<keyword evidence="2" id="KW-0963">Cytoplasm</keyword>
<feature type="compositionally biased region" description="Acidic residues" evidence="3">
    <location>
        <begin position="897"/>
        <end position="937"/>
    </location>
</feature>
<dbReference type="Gene3D" id="4.10.80.160">
    <property type="match status" value="1"/>
</dbReference>
<dbReference type="FunCoup" id="I4YCF8">
    <property type="interactions" value="664"/>
</dbReference>
<sequence>MIDGDVIAKHKNLRDLNLKAYTEIEDSSSAKLDSSLKRHTAFLKRIKLGLGAENAAANIKDIQQLSLSKHVEEIVANIPEGVLKCKSEKDIWAAVEIISALHQRFPQSFTTPLSTLLSTALNPPNKAQLAQSTPEQKEKDEIARVNRQRPILRVTGELYLVGVLLDPPVKKSTKETDSAKPPDGWLFIKLKELLATDKDHANIPILISFIKYFGNLIYGHGGPELRFVDGHTQDRFRSLSAAYYETVSRKLVKEHLKLQEQDKRNHEAYIKSGEIFEDRQQNYEKLTKVYEKLLNSTQTLSELLHIAMPELPKEQSKGLGGLVVADGSTAFNRETEEYDSTIGKWEDEESKNFYEDVLDLADIVPPSVLASVNAKTSEQNEQTADVTETQKQAEVEEQQQKEEIVNTINTSNDEPEEGMSAGPAAQLNALFAKLPEMNNRAMIDQVAVEFAMFNSKAARKRAAKSIASVPRNRSDVLPYYARLTAILSKHMPDIGKGVVDLLDDEFRYLQRKKNLVKELAESRTKNARFISELTKFAVVPTHYILHCYKVLLDDFTGVNVDVLAIFLETCGRYLLRSEETSEKMKIFLDLMKRKQQLQHLDQRQQLLLENAYYQCNPPERAARPEKYRSPIELFIRHLIYDVLARKSIDKVSKLLRKLHWEDPDVIRVLLNVFTKVWKIRFSSISLLAILVYDLQRFHPEFCVMVVDKVLDDIKTGVEQNIFKYNQRRVSSIKYLGELYNYRSVHSNQIFDTLWTLVTFGHPGGRPLPGLFTPLDVSTDFFRVRLVCTLLDTCGTCFDQGNQKKRLDYFLTFFQMYVTTKVSLPMDIDFMYTDTLEALRPNMKISRTFEEAVTAVDEMISMDSEINQADDIYEGVYDDDESDNEENGIREGAAPIEQAEDEIEGVVDGDDREAEVEEDSDSDSELDENDQPDDDNDQDVVLREKEAAEIPAEDEDEFNRELAKMATDNSDSKKVDKRALFDLSLPMIKKSSMTQQESEERDPSKMKFTVLTKKGTKQQTKTVDVPSESALAVNSRTNALQDQYEQAQLKKLVLDYEKRDAQQQDVDERKRWDNLSKATGVKINFKQET</sequence>
<dbReference type="OMA" id="DFQHHQI"/>
<feature type="region of interest" description="Disordered" evidence="3">
    <location>
        <begin position="876"/>
        <end position="974"/>
    </location>
</feature>
<dbReference type="GO" id="GO:0003723">
    <property type="term" value="F:RNA binding"/>
    <property type="evidence" value="ECO:0007669"/>
    <property type="project" value="InterPro"/>
</dbReference>
<organism evidence="5 6">
    <name type="scientific">Wallemia mellicola (strain ATCC MYA-4683 / CBS 633.66)</name>
    <name type="common">Wallemia sebi (CBS 633.66)</name>
    <dbReference type="NCBI Taxonomy" id="671144"/>
    <lineage>
        <taxon>Eukaryota</taxon>
        <taxon>Fungi</taxon>
        <taxon>Dikarya</taxon>
        <taxon>Basidiomycota</taxon>
        <taxon>Wallemiomycotina</taxon>
        <taxon>Wallemiomycetes</taxon>
        <taxon>Wallemiales</taxon>
        <taxon>Wallemiaceae</taxon>
        <taxon>Wallemia</taxon>
    </lineage>
</organism>
<feature type="compositionally biased region" description="Acidic residues" evidence="3">
    <location>
        <begin position="876"/>
        <end position="885"/>
    </location>
</feature>
<name>I4YCF8_WALMC</name>
<dbReference type="GeneID" id="18475489"/>
<dbReference type="PANTHER" id="PTHR12839:SF7">
    <property type="entry name" value="REGULATOR OF NONSENSE TRANSCRIPTS 2"/>
    <property type="match status" value="1"/>
</dbReference>
<feature type="region of interest" description="Disordered" evidence="3">
    <location>
        <begin position="396"/>
        <end position="421"/>
    </location>
</feature>
<dbReference type="FunFam" id="1.25.40.180:FF:000037">
    <property type="entry name" value="Nonsense-mediated mRNA decay factor (Upf2)"/>
    <property type="match status" value="1"/>
</dbReference>
<dbReference type="Pfam" id="PF04050">
    <property type="entry name" value="Upf2"/>
    <property type="match status" value="1"/>
</dbReference>
<dbReference type="InterPro" id="IPR016024">
    <property type="entry name" value="ARM-type_fold"/>
</dbReference>
<protein>
    <submittedName>
        <fullName evidence="5">ARM repeat-containing protein</fullName>
    </submittedName>
</protein>
<evidence type="ECO:0000313" key="6">
    <source>
        <dbReference type="Proteomes" id="UP000005242"/>
    </source>
</evidence>
<dbReference type="PANTHER" id="PTHR12839">
    <property type="entry name" value="NONSENSE-MEDIATED MRNA DECAY PROTEIN 2 UP-FRAMESHIFT SUPPRESSOR 2"/>
    <property type="match status" value="1"/>
</dbReference>
<dbReference type="SUPFAM" id="SSF48371">
    <property type="entry name" value="ARM repeat"/>
    <property type="match status" value="2"/>
</dbReference>
<dbReference type="Gene3D" id="1.25.40.180">
    <property type="match status" value="3"/>
</dbReference>
<dbReference type="InParanoid" id="I4YCF8"/>
<gene>
    <name evidence="5" type="ORF">WALSEDRAFT_68908</name>
</gene>
<dbReference type="Proteomes" id="UP000005242">
    <property type="component" value="Unassembled WGS sequence"/>
</dbReference>
<feature type="domain" description="MIF4G" evidence="4">
    <location>
        <begin position="427"/>
        <end position="618"/>
    </location>
</feature>
<dbReference type="SMART" id="SM00543">
    <property type="entry name" value="MIF4G"/>
    <property type="match status" value="2"/>
</dbReference>
<dbReference type="STRING" id="671144.I4YCF8"/>
<dbReference type="AlphaFoldDB" id="I4YCF8"/>
<evidence type="ECO:0000313" key="5">
    <source>
        <dbReference type="EMBL" id="EIM21650.1"/>
    </source>
</evidence>
<dbReference type="GO" id="GO:0000184">
    <property type="term" value="P:nuclear-transcribed mRNA catabolic process, nonsense-mediated decay"/>
    <property type="evidence" value="ECO:0007669"/>
    <property type="project" value="InterPro"/>
</dbReference>
<accession>I4YCF8</accession>
<dbReference type="InterPro" id="IPR007193">
    <property type="entry name" value="Upf2/Nmd2_C"/>
</dbReference>
<dbReference type="KEGG" id="wse:WALSEDRAFT_68908"/>
<evidence type="ECO:0000259" key="4">
    <source>
        <dbReference type="SMART" id="SM00543"/>
    </source>
</evidence>
<evidence type="ECO:0000256" key="2">
    <source>
        <dbReference type="ARBA" id="ARBA00022490"/>
    </source>
</evidence>
<dbReference type="InterPro" id="IPR003890">
    <property type="entry name" value="MIF4G-like_typ-3"/>
</dbReference>
<proteinExistence type="predicted"/>
<dbReference type="RefSeq" id="XP_006958343.1">
    <property type="nucleotide sequence ID" value="XM_006958281.1"/>
</dbReference>
<dbReference type="OrthoDB" id="27832at2759"/>